<sequence length="678" mass="74211">MKNRFIYFLFAAFAMIACEEDDIQDEVDAIAAPQNVDLTFKITQDNTGLVTITPTAQGATTFEVFYGDGNEEDSAQLALGESTQYTYDEGNYQVRVIATGVNGKQTEVTKDLMVSFRAPENLEIEVTPDPSNSFAVDVSASADFATMFEVTFGEDDDEEPQELALDGVASYEYESTGIYEITVTAFSGGEATTTQTIEVEIVDPVLLPIDFESDTIEYTFGDFGGAASAKVDNPDNDGNESENVAQTIKTDGAETFAGTVIELGAPIDFSTFEKIKMKVRSPRPNTFVTLKLENATNSDIAAEVSAVTSGDTDEWETLLFDFGDADLTQEYSKLIIFFDLGNTGDGTTYFFDDIEQTNQQAELLRLPLTFESPVIEYNFIEFGGAPTTVVDNPQTTGINISPIVATTLKVNGAQSFAGAFIDLEQAINFDDFSQIQVDVLSPKAGSVVNLKVENLDDASRNREVTAVTSATPGEWETLTFDFTGIDTSVDYQRVIIFFDFLTDGQGDRYYFDNIRESDGSNPLDLPLSFEDSSQSYSFVDFGGASTSIASNPDADDVNSSDTVARSVKSASAEFFAGSFITLSDPIDFQSQTKIRMKTYAPVSGITIKLKLENESNPDISTEIDVTNTVANQWEELVYDFSAQDLSREYSKVVVFFDFGNGGIGQDLEYYFDEIILSN</sequence>
<gene>
    <name evidence="2" type="ORF">EJ995_11980</name>
</gene>
<dbReference type="Proteomes" id="UP000279600">
    <property type="component" value="Chromosome"/>
</dbReference>
<feature type="domain" description="PKD/Chitinase" evidence="1">
    <location>
        <begin position="123"/>
        <end position="204"/>
    </location>
</feature>
<feature type="domain" description="PKD/Chitinase" evidence="1">
    <location>
        <begin position="37"/>
        <end position="111"/>
    </location>
</feature>
<keyword evidence="3" id="KW-1185">Reference proteome</keyword>
<dbReference type="SMART" id="SM00089">
    <property type="entry name" value="PKD"/>
    <property type="match status" value="2"/>
</dbReference>
<proteinExistence type="predicted"/>
<evidence type="ECO:0000259" key="1">
    <source>
        <dbReference type="SMART" id="SM00089"/>
    </source>
</evidence>
<reference evidence="2 3" key="1">
    <citation type="submission" date="2018-12" db="EMBL/GenBank/DDBJ databases">
        <title>Complete genome of Nonlabens sp. MJ115.</title>
        <authorList>
            <person name="Choi H.S."/>
            <person name="Jung J."/>
        </authorList>
    </citation>
    <scope>NUCLEOTIDE SEQUENCE [LARGE SCALE GENOMIC DNA]</scope>
    <source>
        <strain evidence="2 3">MJ115</strain>
    </source>
</reference>
<dbReference type="OrthoDB" id="5381604at2"/>
<dbReference type="PROSITE" id="PS51257">
    <property type="entry name" value="PROKAR_LIPOPROTEIN"/>
    <property type="match status" value="1"/>
</dbReference>
<dbReference type="Gene3D" id="2.60.120.260">
    <property type="entry name" value="Galactose-binding domain-like"/>
    <property type="match status" value="2"/>
</dbReference>
<dbReference type="KEGG" id="noj:EJ995_11980"/>
<dbReference type="CDD" id="cd00146">
    <property type="entry name" value="PKD"/>
    <property type="match status" value="1"/>
</dbReference>
<accession>A0A3S9N0G7</accession>
<dbReference type="AlphaFoldDB" id="A0A3S9N0G7"/>
<protein>
    <recommendedName>
        <fullName evidence="1">PKD/Chitinase domain-containing protein</fullName>
    </recommendedName>
</protein>
<dbReference type="RefSeq" id="WP_126448622.1">
    <property type="nucleotide sequence ID" value="NZ_CP034549.1"/>
</dbReference>
<dbReference type="InterPro" id="IPR022409">
    <property type="entry name" value="PKD/Chitinase_dom"/>
</dbReference>
<name>A0A3S9N0G7_9FLAO</name>
<evidence type="ECO:0000313" key="3">
    <source>
        <dbReference type="Proteomes" id="UP000279600"/>
    </source>
</evidence>
<dbReference type="Gene3D" id="2.60.40.10">
    <property type="entry name" value="Immunoglobulins"/>
    <property type="match status" value="1"/>
</dbReference>
<organism evidence="2 3">
    <name type="scientific">Nonlabens ponticola</name>
    <dbReference type="NCBI Taxonomy" id="2496866"/>
    <lineage>
        <taxon>Bacteria</taxon>
        <taxon>Pseudomonadati</taxon>
        <taxon>Bacteroidota</taxon>
        <taxon>Flavobacteriia</taxon>
        <taxon>Flavobacteriales</taxon>
        <taxon>Flavobacteriaceae</taxon>
        <taxon>Nonlabens</taxon>
    </lineage>
</organism>
<dbReference type="EMBL" id="CP034549">
    <property type="protein sequence ID" value="AZQ44907.1"/>
    <property type="molecule type" value="Genomic_DNA"/>
</dbReference>
<evidence type="ECO:0000313" key="2">
    <source>
        <dbReference type="EMBL" id="AZQ44907.1"/>
    </source>
</evidence>
<dbReference type="InterPro" id="IPR013783">
    <property type="entry name" value="Ig-like_fold"/>
</dbReference>